<name>A0A3B0LYL5_9GAMM</name>
<dbReference type="EMBL" id="UFQR01000002">
    <property type="protein sequence ID" value="SSW94850.1"/>
    <property type="molecule type" value="Genomic_DNA"/>
</dbReference>
<proteinExistence type="predicted"/>
<evidence type="ECO:0000313" key="1">
    <source>
        <dbReference type="EMBL" id="SSW94850.1"/>
    </source>
</evidence>
<dbReference type="AlphaFoldDB" id="A0A3B0LYL5"/>
<organism evidence="1">
    <name type="scientific">Arsenophonus endosymbiont of Trialeurodes vaporariorum</name>
    <dbReference type="NCBI Taxonomy" id="235567"/>
    <lineage>
        <taxon>Bacteria</taxon>
        <taxon>Pseudomonadati</taxon>
        <taxon>Pseudomonadota</taxon>
        <taxon>Gammaproteobacteria</taxon>
        <taxon>Enterobacterales</taxon>
        <taxon>Morganellaceae</taxon>
        <taxon>Arsenophonus</taxon>
    </lineage>
</organism>
<sequence>MANGKWQKTTDETFDFFIYRIHRGKLEINRRGVDCEGQRWINLFDPKQIIVSQFALKEVITDEKRFLAVFLSLSPLAYPYLLREYQLKIYLRNQSI</sequence>
<accession>A0A3B0LYL5</accession>
<gene>
    <name evidence="1" type="ORF">ARTV_0501</name>
</gene>
<reference evidence="1" key="1">
    <citation type="submission" date="2018-04" db="EMBL/GenBank/DDBJ databases">
        <authorList>
            <person name="Go L.Y."/>
            <person name="Mitchell J.A."/>
        </authorList>
    </citation>
    <scope>NUCLEOTIDE SEQUENCE</scope>
    <source>
        <strain evidence="1">ARTV</strain>
    </source>
</reference>
<protein>
    <submittedName>
        <fullName evidence="1">Uncharacterized protein</fullName>
    </submittedName>
</protein>